<sequence>MRFLLDLSSVRIRHKLAQAKTYLRVMENPHHPLYPSLLTQKGTRIKRGKSWMAEAEDSIKLVCPIEDIIDGREWIKTSPEQTALTKVIITMGKDRRECAAATRRSARAEIGRTQRKHNKPSKDIFVL</sequence>
<protein>
    <submittedName>
        <fullName evidence="2">Uncharacterized protein</fullName>
    </submittedName>
</protein>
<reference evidence="2 3" key="1">
    <citation type="submission" date="2019-01" db="EMBL/GenBank/DDBJ databases">
        <title>A draft genome assembly of the solar-powered sea slug Elysia chlorotica.</title>
        <authorList>
            <person name="Cai H."/>
            <person name="Li Q."/>
            <person name="Fang X."/>
            <person name="Li J."/>
            <person name="Curtis N.E."/>
            <person name="Altenburger A."/>
            <person name="Shibata T."/>
            <person name="Feng M."/>
            <person name="Maeda T."/>
            <person name="Schwartz J.A."/>
            <person name="Shigenobu S."/>
            <person name="Lundholm N."/>
            <person name="Nishiyama T."/>
            <person name="Yang H."/>
            <person name="Hasebe M."/>
            <person name="Li S."/>
            <person name="Pierce S.K."/>
            <person name="Wang J."/>
        </authorList>
    </citation>
    <scope>NUCLEOTIDE SEQUENCE [LARGE SCALE GENOMIC DNA]</scope>
    <source>
        <strain evidence="2">EC2010</strain>
        <tissue evidence="2">Whole organism of an adult</tissue>
    </source>
</reference>
<comment type="caution">
    <text evidence="2">The sequence shown here is derived from an EMBL/GenBank/DDBJ whole genome shotgun (WGS) entry which is preliminary data.</text>
</comment>
<dbReference type="OrthoDB" id="6194139at2759"/>
<evidence type="ECO:0000313" key="2">
    <source>
        <dbReference type="EMBL" id="RUS87245.1"/>
    </source>
</evidence>
<dbReference type="EMBL" id="RQTK01000116">
    <property type="protein sequence ID" value="RUS87245.1"/>
    <property type="molecule type" value="Genomic_DNA"/>
</dbReference>
<keyword evidence="3" id="KW-1185">Reference proteome</keyword>
<gene>
    <name evidence="2" type="ORF">EGW08_004997</name>
</gene>
<dbReference type="AlphaFoldDB" id="A0A3S1BRV6"/>
<accession>A0A3S1BRV6</accession>
<organism evidence="2 3">
    <name type="scientific">Elysia chlorotica</name>
    <name type="common">Eastern emerald elysia</name>
    <name type="synonym">Sea slug</name>
    <dbReference type="NCBI Taxonomy" id="188477"/>
    <lineage>
        <taxon>Eukaryota</taxon>
        <taxon>Metazoa</taxon>
        <taxon>Spiralia</taxon>
        <taxon>Lophotrochozoa</taxon>
        <taxon>Mollusca</taxon>
        <taxon>Gastropoda</taxon>
        <taxon>Heterobranchia</taxon>
        <taxon>Euthyneura</taxon>
        <taxon>Panpulmonata</taxon>
        <taxon>Sacoglossa</taxon>
        <taxon>Placobranchoidea</taxon>
        <taxon>Plakobranchidae</taxon>
        <taxon>Elysia</taxon>
    </lineage>
</organism>
<dbReference type="Proteomes" id="UP000271974">
    <property type="component" value="Unassembled WGS sequence"/>
</dbReference>
<name>A0A3S1BRV6_ELYCH</name>
<evidence type="ECO:0000256" key="1">
    <source>
        <dbReference type="SAM" id="MobiDB-lite"/>
    </source>
</evidence>
<feature type="region of interest" description="Disordered" evidence="1">
    <location>
        <begin position="102"/>
        <end position="127"/>
    </location>
</feature>
<proteinExistence type="predicted"/>
<evidence type="ECO:0000313" key="3">
    <source>
        <dbReference type="Proteomes" id="UP000271974"/>
    </source>
</evidence>